<name>B4FPW4_MAIZE</name>
<evidence type="ECO:0000313" key="2">
    <source>
        <dbReference type="EMBL" id="ACF84157.1"/>
    </source>
</evidence>
<organism evidence="2">
    <name type="scientific">Zea mays</name>
    <name type="common">Maize</name>
    <dbReference type="NCBI Taxonomy" id="4577"/>
    <lineage>
        <taxon>Eukaryota</taxon>
        <taxon>Viridiplantae</taxon>
        <taxon>Streptophyta</taxon>
        <taxon>Embryophyta</taxon>
        <taxon>Tracheophyta</taxon>
        <taxon>Spermatophyta</taxon>
        <taxon>Magnoliopsida</taxon>
        <taxon>Liliopsida</taxon>
        <taxon>Poales</taxon>
        <taxon>Poaceae</taxon>
        <taxon>PACMAD clade</taxon>
        <taxon>Panicoideae</taxon>
        <taxon>Andropogonodae</taxon>
        <taxon>Andropogoneae</taxon>
        <taxon>Tripsacinae</taxon>
        <taxon>Zea</taxon>
    </lineage>
</organism>
<dbReference type="AlphaFoldDB" id="B4FPW4"/>
<dbReference type="EMBL" id="BT039152">
    <property type="protein sequence ID" value="ACF84157.1"/>
    <property type="molecule type" value="mRNA"/>
</dbReference>
<accession>B4FPW4</accession>
<proteinExistence type="evidence at transcript level"/>
<evidence type="ECO:0000256" key="1">
    <source>
        <dbReference type="SAM" id="Phobius"/>
    </source>
</evidence>
<keyword evidence="1" id="KW-0472">Membrane</keyword>
<protein>
    <submittedName>
        <fullName evidence="2">Uncharacterized protein</fullName>
    </submittedName>
</protein>
<sequence length="100" mass="11554">MKELYHSLTHNCCMFCIMSFWLMELGLWVIDASSQIVFTWGRIHGFCDEHKLTKAHVLTLNTSFCLMTSWTWNGEDLPPPDTKAIRDICVLHGGHVVLHH</sequence>
<feature type="transmembrane region" description="Helical" evidence="1">
    <location>
        <begin position="12"/>
        <end position="30"/>
    </location>
</feature>
<keyword evidence="1" id="KW-0812">Transmembrane</keyword>
<reference evidence="2" key="1">
    <citation type="journal article" date="2009" name="PLoS Genet.">
        <title>Sequencing, mapping, and analysis of 27,455 maize full-length cDNAs.</title>
        <authorList>
            <person name="Soderlund C."/>
            <person name="Descour A."/>
            <person name="Kudrna D."/>
            <person name="Bomhoff M."/>
            <person name="Boyd L."/>
            <person name="Currie J."/>
            <person name="Angelova A."/>
            <person name="Collura K."/>
            <person name="Wissotski M."/>
            <person name="Ashley E."/>
            <person name="Morrow D."/>
            <person name="Fernandes J."/>
            <person name="Walbot V."/>
            <person name="Yu Y."/>
        </authorList>
    </citation>
    <scope>NUCLEOTIDE SEQUENCE</scope>
    <source>
        <strain evidence="2">B73</strain>
    </source>
</reference>
<keyword evidence="1" id="KW-1133">Transmembrane helix</keyword>